<feature type="region of interest" description="Disordered" evidence="1">
    <location>
        <begin position="1"/>
        <end position="185"/>
    </location>
</feature>
<dbReference type="Proteomes" id="UP000245768">
    <property type="component" value="Unassembled WGS sequence"/>
</dbReference>
<dbReference type="RefSeq" id="XP_025380785.1">
    <property type="nucleotide sequence ID" value="XM_025523827.1"/>
</dbReference>
<feature type="compositionally biased region" description="Basic and acidic residues" evidence="1">
    <location>
        <begin position="1"/>
        <end position="67"/>
    </location>
</feature>
<feature type="region of interest" description="Disordered" evidence="1">
    <location>
        <begin position="283"/>
        <end position="309"/>
    </location>
</feature>
<evidence type="ECO:0000313" key="3">
    <source>
        <dbReference type="Proteomes" id="UP000245768"/>
    </source>
</evidence>
<reference evidence="2 3" key="1">
    <citation type="journal article" date="2018" name="Mol. Biol. Evol.">
        <title>Broad Genomic Sampling Reveals a Smut Pathogenic Ancestry of the Fungal Clade Ustilaginomycotina.</title>
        <authorList>
            <person name="Kijpornyongpan T."/>
            <person name="Mondo S.J."/>
            <person name="Barry K."/>
            <person name="Sandor L."/>
            <person name="Lee J."/>
            <person name="Lipzen A."/>
            <person name="Pangilinan J."/>
            <person name="LaButti K."/>
            <person name="Hainaut M."/>
            <person name="Henrissat B."/>
            <person name="Grigoriev I.V."/>
            <person name="Spatafora J.W."/>
            <person name="Aime M.C."/>
        </authorList>
    </citation>
    <scope>NUCLEOTIDE SEQUENCE [LARGE SCALE GENOMIC DNA]</scope>
    <source>
        <strain evidence="2 3">MCA 4198</strain>
    </source>
</reference>
<feature type="compositionally biased region" description="Low complexity" evidence="1">
    <location>
        <begin position="86"/>
        <end position="101"/>
    </location>
</feature>
<feature type="compositionally biased region" description="Basic and acidic residues" evidence="1">
    <location>
        <begin position="156"/>
        <end position="166"/>
    </location>
</feature>
<keyword evidence="3" id="KW-1185">Reference proteome</keyword>
<dbReference type="GeneID" id="37045743"/>
<dbReference type="OrthoDB" id="2538345at2759"/>
<feature type="compositionally biased region" description="Polar residues" evidence="1">
    <location>
        <begin position="300"/>
        <end position="309"/>
    </location>
</feature>
<feature type="compositionally biased region" description="Basic residues" evidence="1">
    <location>
        <begin position="167"/>
        <end position="184"/>
    </location>
</feature>
<protein>
    <submittedName>
        <fullName evidence="2">Uncharacterized protein</fullName>
    </submittedName>
</protein>
<dbReference type="PANTHER" id="PTHR34689:SF1">
    <property type="entry name" value="NUCLEIC ACID-BINDING PROTEIN"/>
    <property type="match status" value="1"/>
</dbReference>
<dbReference type="PANTHER" id="PTHR34689">
    <property type="entry name" value="NUCLEIC ACID-BINDING PROTEIN"/>
    <property type="match status" value="1"/>
</dbReference>
<dbReference type="AlphaFoldDB" id="A0A316YVW4"/>
<feature type="compositionally biased region" description="Basic and acidic residues" evidence="1">
    <location>
        <begin position="132"/>
        <end position="146"/>
    </location>
</feature>
<name>A0A316YVW4_9BASI</name>
<proteinExistence type="predicted"/>
<evidence type="ECO:0000256" key="1">
    <source>
        <dbReference type="SAM" id="MobiDB-lite"/>
    </source>
</evidence>
<evidence type="ECO:0000313" key="2">
    <source>
        <dbReference type="EMBL" id="PWN93587.1"/>
    </source>
</evidence>
<dbReference type="STRING" id="215250.A0A316YVW4"/>
<feature type="compositionally biased region" description="Basic residues" evidence="1">
    <location>
        <begin position="68"/>
        <end position="84"/>
    </location>
</feature>
<organism evidence="2 3">
    <name type="scientific">Acaromyces ingoldii</name>
    <dbReference type="NCBI Taxonomy" id="215250"/>
    <lineage>
        <taxon>Eukaryota</taxon>
        <taxon>Fungi</taxon>
        <taxon>Dikarya</taxon>
        <taxon>Basidiomycota</taxon>
        <taxon>Ustilaginomycotina</taxon>
        <taxon>Exobasidiomycetes</taxon>
        <taxon>Exobasidiales</taxon>
        <taxon>Cryptobasidiaceae</taxon>
        <taxon>Acaromyces</taxon>
    </lineage>
</organism>
<accession>A0A316YVW4</accession>
<gene>
    <name evidence="2" type="ORF">FA10DRAFT_283229</name>
</gene>
<dbReference type="EMBL" id="KZ819634">
    <property type="protein sequence ID" value="PWN93587.1"/>
    <property type="molecule type" value="Genomic_DNA"/>
</dbReference>
<sequence length="352" mass="42148">MSEREGAPRERHRSGVDEVQRLSERRERPREDGRAQESRTHRRDRDEGRDRPRPRRGDDDYDKERDRRSHRGQSRERARHRRSRSVSDSEGSSSSSSSSSEGRSRRTSKKSRDEEEEDEEARRRRRKRRREREREREKDRERDGERRRRKERRRSRSPDESREERRERKRLKKEKRDRKNKRGGAVHEFGKYGIISEMDVNSRLTGEFRQWLVEERHINPETISRASERKEMATFIEDYNTATFTSEKYYNLEAHERRMASIRAGATLDDDELLGTYDPRKDEAAAKASFRSQQRAREGASSSTDAWQNKAQLEELRRVQNERIELAKRKQLGMNVSAKLGVRMDGSSFDRR</sequence>
<dbReference type="InParanoid" id="A0A316YVW4"/>